<feature type="compositionally biased region" description="Basic and acidic residues" evidence="1">
    <location>
        <begin position="291"/>
        <end position="304"/>
    </location>
</feature>
<dbReference type="OrthoDB" id="1111734at2759"/>
<organism evidence="3 4">
    <name type="scientific">Tripterygium wilfordii</name>
    <name type="common">Thunder God vine</name>
    <dbReference type="NCBI Taxonomy" id="458696"/>
    <lineage>
        <taxon>Eukaryota</taxon>
        <taxon>Viridiplantae</taxon>
        <taxon>Streptophyta</taxon>
        <taxon>Embryophyta</taxon>
        <taxon>Tracheophyta</taxon>
        <taxon>Spermatophyta</taxon>
        <taxon>Magnoliopsida</taxon>
        <taxon>eudicotyledons</taxon>
        <taxon>Gunneridae</taxon>
        <taxon>Pentapetalae</taxon>
        <taxon>rosids</taxon>
        <taxon>fabids</taxon>
        <taxon>Celastrales</taxon>
        <taxon>Celastraceae</taxon>
        <taxon>Tripterygium</taxon>
    </lineage>
</organism>
<dbReference type="Proteomes" id="UP000593562">
    <property type="component" value="Unassembled WGS sequence"/>
</dbReference>
<evidence type="ECO:0000313" key="4">
    <source>
        <dbReference type="Proteomes" id="UP000593562"/>
    </source>
</evidence>
<name>A0A7J7DS86_TRIWF</name>
<keyword evidence="4" id="KW-1185">Reference proteome</keyword>
<feature type="region of interest" description="Disordered" evidence="1">
    <location>
        <begin position="136"/>
        <end position="190"/>
    </location>
</feature>
<proteinExistence type="predicted"/>
<feature type="domain" description="Micro-fibrillar-associated protein 1 C-terminal" evidence="2">
    <location>
        <begin position="167"/>
        <end position="388"/>
    </location>
</feature>
<dbReference type="EMBL" id="JAAARO010000004">
    <property type="protein sequence ID" value="KAF5749149.1"/>
    <property type="molecule type" value="Genomic_DNA"/>
</dbReference>
<feature type="region of interest" description="Disordered" evidence="1">
    <location>
        <begin position="291"/>
        <end position="312"/>
    </location>
</feature>
<comment type="caution">
    <text evidence="3">The sequence shown here is derived from an EMBL/GenBank/DDBJ whole genome shotgun (WGS) entry which is preliminary data.</text>
</comment>
<evidence type="ECO:0000313" key="3">
    <source>
        <dbReference type="EMBL" id="KAF5749149.1"/>
    </source>
</evidence>
<protein>
    <submittedName>
        <fullName evidence="3">Microfibrillar-associated protein 1-like</fullName>
    </submittedName>
</protein>
<dbReference type="InterPro" id="IPR009730">
    <property type="entry name" value="MFAP1_C"/>
</dbReference>
<feature type="compositionally biased region" description="Acidic residues" evidence="1">
    <location>
        <begin position="147"/>
        <end position="170"/>
    </location>
</feature>
<dbReference type="InParanoid" id="A0A7J7DS86"/>
<accession>A0A7J7DS86</accession>
<dbReference type="FunCoup" id="A0A7J7DS86">
    <property type="interactions" value="3444"/>
</dbReference>
<dbReference type="AlphaFoldDB" id="A0A7J7DS86"/>
<evidence type="ECO:0000256" key="1">
    <source>
        <dbReference type="SAM" id="MobiDB-lite"/>
    </source>
</evidence>
<evidence type="ECO:0000259" key="2">
    <source>
        <dbReference type="Pfam" id="PF06991"/>
    </source>
</evidence>
<sequence length="431" mass="50727">MSVTAGVSDTIIAIRDKLRGKIGQTKVKRYWPGKAPEWADDVDEDGDIRMARSAALEKAFPNQQDSDLAVKDDPRLRRLAEMRIDNREEVRADHRRIRQAEIISTELEEARRLEELEEEDEDALEERRRRIKEKMLQREQEEAALLPEEEEEEVEEEEEGESEYETDSEEDTRGVAMVKPVFVPKSERDTIAERERLEAEEIAIEELAKRKLEERKLETRKIVVEEIQKDSLIQKNLEMEANVADVDTDDDVNEAEEYETWKTREIARIKKDREEREALLKEKEEIERVRNMTEEERREWERKNPKAAPPPKQKWRFMQKYYHKGAFFQDEADDHAATVGTADIYQRDFSAPTGEDKMDKTILPKVMQVKHFGRSGRTKWTHLVNEDTTDWNNPWTYNDPLRAKYNAKMAGMNAPIAKPKGSKKLKNWDNQ</sequence>
<gene>
    <name evidence="3" type="ORF">HS088_TW04G01112</name>
</gene>
<dbReference type="PANTHER" id="PTHR15327">
    <property type="entry name" value="MICROFIBRIL-ASSOCIATED PROTEIN"/>
    <property type="match status" value="1"/>
</dbReference>
<dbReference type="InterPro" id="IPR033194">
    <property type="entry name" value="MFAP1"/>
</dbReference>
<reference evidence="3 4" key="1">
    <citation type="journal article" date="2020" name="Nat. Commun.">
        <title>Genome of Tripterygium wilfordii and identification of cytochrome P450 involved in triptolide biosynthesis.</title>
        <authorList>
            <person name="Tu L."/>
            <person name="Su P."/>
            <person name="Zhang Z."/>
            <person name="Gao L."/>
            <person name="Wang J."/>
            <person name="Hu T."/>
            <person name="Zhou J."/>
            <person name="Zhang Y."/>
            <person name="Zhao Y."/>
            <person name="Liu Y."/>
            <person name="Song Y."/>
            <person name="Tong Y."/>
            <person name="Lu Y."/>
            <person name="Yang J."/>
            <person name="Xu C."/>
            <person name="Jia M."/>
            <person name="Peters R.J."/>
            <person name="Huang L."/>
            <person name="Gao W."/>
        </authorList>
    </citation>
    <scope>NUCLEOTIDE SEQUENCE [LARGE SCALE GENOMIC DNA]</scope>
    <source>
        <strain evidence="4">cv. XIE 37</strain>
        <tissue evidence="3">Leaf</tissue>
    </source>
</reference>
<dbReference type="Pfam" id="PF06991">
    <property type="entry name" value="MFAP1"/>
    <property type="match status" value="1"/>
</dbReference>